<organism evidence="5 6">
    <name type="scientific">Devosia subaequoris</name>
    <dbReference type="NCBI Taxonomy" id="395930"/>
    <lineage>
        <taxon>Bacteria</taxon>
        <taxon>Pseudomonadati</taxon>
        <taxon>Pseudomonadota</taxon>
        <taxon>Alphaproteobacteria</taxon>
        <taxon>Hyphomicrobiales</taxon>
        <taxon>Devosiaceae</taxon>
        <taxon>Devosia</taxon>
    </lineage>
</organism>
<accession>A0A7W6NA97</accession>
<dbReference type="PANTHER" id="PTHR34698">
    <property type="entry name" value="5-OXOPROLINASE SUBUNIT B"/>
    <property type="match status" value="1"/>
</dbReference>
<comment type="caution">
    <text evidence="5">The sequence shown here is derived from an EMBL/GenBank/DDBJ whole genome shotgun (WGS) entry which is preliminary data.</text>
</comment>
<feature type="domain" description="Carboxyltransferase" evidence="4">
    <location>
        <begin position="20"/>
        <end position="216"/>
    </location>
</feature>
<name>A0A7W6NA97_9HYPH</name>
<keyword evidence="1" id="KW-0547">Nucleotide-binding</keyword>
<dbReference type="Gene3D" id="3.30.1360.40">
    <property type="match status" value="1"/>
</dbReference>
<keyword evidence="2" id="KW-0378">Hydrolase</keyword>
<dbReference type="SUPFAM" id="SSF160467">
    <property type="entry name" value="PH0987 N-terminal domain-like"/>
    <property type="match status" value="1"/>
</dbReference>
<dbReference type="AlphaFoldDB" id="A0A7W6NA97"/>
<dbReference type="Gene3D" id="2.40.100.10">
    <property type="entry name" value="Cyclophilin-like"/>
    <property type="match status" value="1"/>
</dbReference>
<evidence type="ECO:0000256" key="1">
    <source>
        <dbReference type="ARBA" id="ARBA00022741"/>
    </source>
</evidence>
<evidence type="ECO:0000259" key="4">
    <source>
        <dbReference type="SMART" id="SM00796"/>
    </source>
</evidence>
<dbReference type="GO" id="GO:0005524">
    <property type="term" value="F:ATP binding"/>
    <property type="evidence" value="ECO:0007669"/>
    <property type="project" value="UniProtKB-KW"/>
</dbReference>
<dbReference type="EMBL" id="JACIEW010000001">
    <property type="protein sequence ID" value="MBB4050441.1"/>
    <property type="molecule type" value="Genomic_DNA"/>
</dbReference>
<protein>
    <submittedName>
        <fullName evidence="5">KipI family sensor histidine kinase inhibitor</fullName>
    </submittedName>
</protein>
<evidence type="ECO:0000313" key="5">
    <source>
        <dbReference type="EMBL" id="MBB4050441.1"/>
    </source>
</evidence>
<evidence type="ECO:0000313" key="6">
    <source>
        <dbReference type="Proteomes" id="UP000547011"/>
    </source>
</evidence>
<dbReference type="InterPro" id="IPR029000">
    <property type="entry name" value="Cyclophilin-like_dom_sf"/>
</dbReference>
<gene>
    <name evidence="5" type="ORF">GGR20_000059</name>
</gene>
<dbReference type="SMART" id="SM00796">
    <property type="entry name" value="AHS1"/>
    <property type="match status" value="1"/>
</dbReference>
<keyword evidence="6" id="KW-1185">Reference proteome</keyword>
<dbReference type="Pfam" id="PF02682">
    <property type="entry name" value="CT_C_D"/>
    <property type="match status" value="1"/>
</dbReference>
<dbReference type="PANTHER" id="PTHR34698:SF2">
    <property type="entry name" value="5-OXOPROLINASE SUBUNIT B"/>
    <property type="match status" value="1"/>
</dbReference>
<dbReference type="InterPro" id="IPR003833">
    <property type="entry name" value="CT_C_D"/>
</dbReference>
<dbReference type="InterPro" id="IPR010016">
    <property type="entry name" value="PxpB"/>
</dbReference>
<reference evidence="5 6" key="1">
    <citation type="submission" date="2020-08" db="EMBL/GenBank/DDBJ databases">
        <title>Genomic Encyclopedia of Type Strains, Phase IV (KMG-IV): sequencing the most valuable type-strain genomes for metagenomic binning, comparative biology and taxonomic classification.</title>
        <authorList>
            <person name="Goeker M."/>
        </authorList>
    </citation>
    <scope>NUCLEOTIDE SEQUENCE [LARGE SCALE GENOMIC DNA]</scope>
    <source>
        <strain evidence="5 6">DSM 23447</strain>
    </source>
</reference>
<evidence type="ECO:0000256" key="2">
    <source>
        <dbReference type="ARBA" id="ARBA00022801"/>
    </source>
</evidence>
<dbReference type="SUPFAM" id="SSF50891">
    <property type="entry name" value="Cyclophilin-like"/>
    <property type="match status" value="1"/>
</dbReference>
<dbReference type="Proteomes" id="UP000547011">
    <property type="component" value="Unassembled WGS sequence"/>
</dbReference>
<dbReference type="RefSeq" id="WP_183309262.1">
    <property type="nucleotide sequence ID" value="NZ_JACIEW010000001.1"/>
</dbReference>
<dbReference type="GO" id="GO:0016787">
    <property type="term" value="F:hydrolase activity"/>
    <property type="evidence" value="ECO:0007669"/>
    <property type="project" value="UniProtKB-KW"/>
</dbReference>
<proteinExistence type="predicted"/>
<sequence>MEQPSNQPLPSGKRHGPTLPQIVPLGDFALLVRFGQSLDDSANRAVLAFAARLEADGIAGVVEIAPSLVSVLVRYDPALVGLARLSGELALRLGGSDAPGENRTHRIAVRFDGPDLGEVADLLGLSIDAFVELHNRGGLRVLTTGFAPGFVYCGFHETALTVPRRTLVRPEVAAGSVLFAAGQTAIAATDIPTGWHVIGHTEFRNFDPMASLPTQLRAGDRVVFEVAP</sequence>
<evidence type="ECO:0000256" key="3">
    <source>
        <dbReference type="ARBA" id="ARBA00022840"/>
    </source>
</evidence>
<keyword evidence="3" id="KW-0067">ATP-binding</keyword>